<proteinExistence type="predicted"/>
<organism evidence="1 2">
    <name type="scientific">Moraxella nonliquefaciens</name>
    <dbReference type="NCBI Taxonomy" id="478"/>
    <lineage>
        <taxon>Bacteria</taxon>
        <taxon>Pseudomonadati</taxon>
        <taxon>Pseudomonadota</taxon>
        <taxon>Gammaproteobacteria</taxon>
        <taxon>Moraxellales</taxon>
        <taxon>Moraxellaceae</taxon>
        <taxon>Moraxella</taxon>
    </lineage>
</organism>
<gene>
    <name evidence="1" type="ORF">A9Z60_09700</name>
</gene>
<dbReference type="AlphaFoldDB" id="A0A1B8PJ63"/>
<dbReference type="EMBL" id="LZDN01000019">
    <property type="protein sequence ID" value="OBX50253.1"/>
    <property type="molecule type" value="Genomic_DNA"/>
</dbReference>
<name>A0A1B8PJ63_MORNO</name>
<evidence type="ECO:0000313" key="2">
    <source>
        <dbReference type="Proteomes" id="UP000092671"/>
    </source>
</evidence>
<accession>A0A1B8PJ63</accession>
<dbReference type="RefSeq" id="WP_066893428.1">
    <property type="nucleotide sequence ID" value="NZ_LZDN01000019.1"/>
</dbReference>
<comment type="caution">
    <text evidence="1">The sequence shown here is derived from an EMBL/GenBank/DDBJ whole genome shotgun (WGS) entry which is preliminary data.</text>
</comment>
<reference evidence="1 2" key="1">
    <citation type="submission" date="2016-06" db="EMBL/GenBank/DDBJ databases">
        <title>Draft genome of Moraxella nonliquefaciens CCUG 60284.</title>
        <authorList>
            <person name="Salva-Serra F."/>
            <person name="Engstrom-Jakobsson H."/>
            <person name="Thorell K."/>
            <person name="Gonzales-Siles L."/>
            <person name="Karlsson R."/>
            <person name="Boulund F."/>
            <person name="Engstrand L."/>
            <person name="Kristiansson E."/>
            <person name="Moore E."/>
        </authorList>
    </citation>
    <scope>NUCLEOTIDE SEQUENCE [LARGE SCALE GENOMIC DNA]</scope>
    <source>
        <strain evidence="1 2">CCUG 60284</strain>
    </source>
</reference>
<evidence type="ECO:0000313" key="1">
    <source>
        <dbReference type="EMBL" id="OBX50253.1"/>
    </source>
</evidence>
<dbReference type="Proteomes" id="UP000092671">
    <property type="component" value="Unassembled WGS sequence"/>
</dbReference>
<sequence length="130" mass="14732">MDLYQAVILRLVETQLTDVVPPDLLERLEPILMKARLMLAHDERFDSVGSETLHSLTRIQEIKKYGFGTPDGLIPSPLWKTALLSKMFDNIGHKLTGLNPLGHDQKVSKSDLKALQKILKDNDIDFNIKL</sequence>
<protein>
    <submittedName>
        <fullName evidence="1">Uncharacterized protein</fullName>
    </submittedName>
</protein>